<dbReference type="SUPFAM" id="SSF49478">
    <property type="entry name" value="Cna protein B-type domain"/>
    <property type="match status" value="1"/>
</dbReference>
<dbReference type="InterPro" id="IPR011050">
    <property type="entry name" value="Pectin_lyase_fold/virulence"/>
</dbReference>
<comment type="caution">
    <text evidence="5">The sequence shown here is derived from an EMBL/GenBank/DDBJ whole genome shotgun (WGS) entry which is preliminary data.</text>
</comment>
<dbReference type="NCBIfam" id="TIGR01451">
    <property type="entry name" value="B_ant_repeat"/>
    <property type="match status" value="2"/>
</dbReference>
<feature type="domain" description="DUF11" evidence="2">
    <location>
        <begin position="2170"/>
        <end position="2280"/>
    </location>
</feature>
<reference evidence="5 6" key="1">
    <citation type="journal article" date="2019" name="Environ. Microbiol.">
        <title>Species interactions and distinct microbial communities in high Arctic permafrost affected cryosols are associated with the CH4 and CO2 gas fluxes.</title>
        <authorList>
            <person name="Altshuler I."/>
            <person name="Hamel J."/>
            <person name="Turney S."/>
            <person name="Magnuson E."/>
            <person name="Levesque R."/>
            <person name="Greer C."/>
            <person name="Whyte L.G."/>
        </authorList>
    </citation>
    <scope>NUCLEOTIDE SEQUENCE [LARGE SCALE GENOMIC DNA]</scope>
    <source>
        <strain evidence="5 6">S9.2P</strain>
    </source>
</reference>
<dbReference type="PANTHER" id="PTHR34819:SF3">
    <property type="entry name" value="CELL SURFACE PROTEIN"/>
    <property type="match status" value="1"/>
</dbReference>
<dbReference type="Pfam" id="PF01345">
    <property type="entry name" value="DUF11"/>
    <property type="match status" value="8"/>
</dbReference>
<feature type="domain" description="DUF11" evidence="2">
    <location>
        <begin position="2298"/>
        <end position="2411"/>
    </location>
</feature>
<dbReference type="OrthoDB" id="642696at2"/>
<feature type="domain" description="Right handed beta helix" evidence="3">
    <location>
        <begin position="1040"/>
        <end position="1207"/>
    </location>
</feature>
<dbReference type="InterPro" id="IPR013783">
    <property type="entry name" value="Ig-like_fold"/>
</dbReference>
<gene>
    <name evidence="5" type="ORF">EAH73_14220</name>
</gene>
<feature type="chain" id="PRO_5021373941" description="DUF11 domain-containing protein" evidence="1">
    <location>
        <begin position="25"/>
        <end position="2854"/>
    </location>
</feature>
<evidence type="ECO:0000259" key="4">
    <source>
        <dbReference type="Pfam" id="PF18962"/>
    </source>
</evidence>
<accession>A0A502GUP9</accession>
<name>A0A502GUP9_9BACT</name>
<organism evidence="5 6">
    <name type="scientific">Hymenobacter nivis</name>
    <dbReference type="NCBI Taxonomy" id="1850093"/>
    <lineage>
        <taxon>Bacteria</taxon>
        <taxon>Pseudomonadati</taxon>
        <taxon>Bacteroidota</taxon>
        <taxon>Cytophagia</taxon>
        <taxon>Cytophagales</taxon>
        <taxon>Hymenobacteraceae</taxon>
        <taxon>Hymenobacter</taxon>
    </lineage>
</organism>
<dbReference type="Gene3D" id="2.60.40.10">
    <property type="entry name" value="Immunoglobulins"/>
    <property type="match status" value="1"/>
</dbReference>
<dbReference type="Pfam" id="PF18962">
    <property type="entry name" value="Por_Secre_tail"/>
    <property type="match status" value="1"/>
</dbReference>
<dbReference type="InterPro" id="IPR001434">
    <property type="entry name" value="OmcB-like_DUF11"/>
</dbReference>
<evidence type="ECO:0000256" key="1">
    <source>
        <dbReference type="SAM" id="SignalP"/>
    </source>
</evidence>
<dbReference type="InterPro" id="IPR006626">
    <property type="entry name" value="PbH1"/>
</dbReference>
<dbReference type="SMART" id="SM00710">
    <property type="entry name" value="PbH1"/>
    <property type="match status" value="10"/>
</dbReference>
<proteinExistence type="predicted"/>
<dbReference type="SUPFAM" id="SSF51126">
    <property type="entry name" value="Pectin lyase-like"/>
    <property type="match status" value="2"/>
</dbReference>
<feature type="domain" description="DUF11" evidence="2">
    <location>
        <begin position="1796"/>
        <end position="1905"/>
    </location>
</feature>
<evidence type="ECO:0000313" key="6">
    <source>
        <dbReference type="Proteomes" id="UP000317646"/>
    </source>
</evidence>
<feature type="signal peptide" evidence="1">
    <location>
        <begin position="1"/>
        <end position="24"/>
    </location>
</feature>
<evidence type="ECO:0000313" key="5">
    <source>
        <dbReference type="EMBL" id="TPG65604.1"/>
    </source>
</evidence>
<feature type="domain" description="DUF11" evidence="2">
    <location>
        <begin position="1658"/>
        <end position="1768"/>
    </location>
</feature>
<keyword evidence="1" id="KW-0732">Signal</keyword>
<feature type="domain" description="DUF11" evidence="2">
    <location>
        <begin position="1531"/>
        <end position="1649"/>
    </location>
</feature>
<dbReference type="Proteomes" id="UP000317646">
    <property type="component" value="Unassembled WGS sequence"/>
</dbReference>
<feature type="domain" description="Secretion system C-terminal sorting" evidence="4">
    <location>
        <begin position="2775"/>
        <end position="2838"/>
    </location>
</feature>
<feature type="domain" description="DUF11" evidence="2">
    <location>
        <begin position="1425"/>
        <end position="1523"/>
    </location>
</feature>
<evidence type="ECO:0008006" key="7">
    <source>
        <dbReference type="Google" id="ProtNLM"/>
    </source>
</evidence>
<feature type="domain" description="DUF11" evidence="2">
    <location>
        <begin position="2041"/>
        <end position="2153"/>
    </location>
</feature>
<feature type="domain" description="DUF11" evidence="2">
    <location>
        <begin position="1918"/>
        <end position="2025"/>
    </location>
</feature>
<dbReference type="InterPro" id="IPR047589">
    <property type="entry name" value="DUF11_rpt"/>
</dbReference>
<keyword evidence="6" id="KW-1185">Reference proteome</keyword>
<dbReference type="PANTHER" id="PTHR34819">
    <property type="entry name" value="LARGE CYSTEINE-RICH PERIPLASMIC PROTEIN OMCB"/>
    <property type="match status" value="1"/>
</dbReference>
<sequence>MRQFVRFLTFLLAWNALGRTVAWAQCTAAATSTFNYTTTTATGTRMGTGTSSTAGSTNTFTDAVGRTSLTYNNYVRLATGGTNTFAVGSNGALSSQSLVWQQNDVGSTLANNQVSVTFTFTRSVTGLRLVLQDVDRDDFIPATGGLFGTPASGADFQDNLTFNGYTTLDANGNPAGTPIALTAANFTTGTTNAYVTGTNTVQGTSINAAGALGGNVTVNFGTSNVAVRAVTIVYKNTHPISGSNDRTQTLGINTISWCRAAPLANDVTNAATIPSSAGQVNIDNLSSTLDAGTVQNYTITQIPPAAEGVLYYNSTGSTYAAVANGQALTPAQAASLRFDPAAGATGANTTFRYTVTDDATLTSAAAIYTIPLSEQTPCAVTAALNFSTRPAEDWKAHAPISVPDGSPLTTIGTSGYSVTGNPSTATLQTGTLNTAQTLVWNNAYPASGANNKATVTFNFSRPLSNFTVRVQDIDATTAFQDQVTFTGSNGGTAVTPVLSLVNPNAAFTSISGNTATGVVATGGNATTTDASVIAYFGGPITSLTITYANITNTTGTPASQFIGIDLMNFCRLAPVANPVASAVPQGATQVPVGSLSSQVDGTVASYSFTSVPTAAQGTLFLGNTAVTAGTVIMLAQASQLTFTPAAGFNGTINLAYTVKDDANQVSTPAAYAITVAPSISGYVYEDANYGGGAGRSRTTLGTGAVGRAGARVELYNSTGTFVTSVLTDANGFYLLPVAANTAYTVRVVNNTVISARAGATFTGSAAAGYISNQLAVQTYNGTTDRVGGEAPQKVDAAAGTTGTTLASLNTATTIAESQFAVNTGTAATTSADFGYNFDVVTNTNDAGQGSLRQFITNSNALGGEALLAQSGSRTNITGASVALAAGTESSIFMIPNGATTNAPAGLRSGLVSGLANNVAALAPATALPTVTGANTSIDGTTQTFNIGNTNNVALGAGGTVGTGGTALAQVNGPEVQLKGATGFNGFTIGADNVTVRGLSIYGFSTGIFGGSNNTGMRIEQNVIGASATSFADPGAGNRNLNEGINLNDSDNGSIANNLIGFNGGMGIWALTTANSGSVGANGNTITGNEIRGNAILRVAGGGERLVFDGIELQNNSTGNTVSGNLITANYGHGIDSFGNTVGGNTISGNTISNNGVGVATGTGEEGSGLRIFGATNPTIITNNVLTGNNGSGVLVLGTANQVTISQNSTSGNTRLGIDLLSAAEGTAGNGTTFWNGNTGTTPNATLNDNGDGDTGGNGLLNFPVLTTATLTSTTLVVNGYARPGSLVELFLATPLTTDPTNTGANTAVSNRNFGQGSSFLVGRTEGNATDDSNTGTGTYGVANGGLVNGVNQGTDNTNQFTFTIPLSSLTAAQQTALLNGSLLTSTATLANSTSEFSANLSLPVVDVTTVLAGPLALNAGQPSGNFTATYTNNGPSVASGVTQKVTIPAGATNVLVNGIAYTPTNNVIDFTTASNGTLASGATNTFTYSFTAPATTGSVMQTSNVTTTTSQGSNTAPDAASFTSTINPVADVATTISVANANVATGATGAFNVTFINNGPVTATGVSASVQLPPGLNGVTVSNNGTYNINTGLVSYPGIGGVVTGSGNRVDTQIAFTMPAAGSVTATSSISTTTSELGRTANNAASATITAAPLFDVVTSITGPATTVAGTLVTYSLVTTNNGPSTATAIGQSVKLPAGLTNVFISNGGTYNSTTGDVTFPSLATLANGAQVNNTISFVAPAATASPISAVATITGDTNAAGNTSTASTTISAASTTNANIYTTITARQNGVVVDDVLPGSAISYTVVSGNKGPNAATDVVQRVLLPKGLTGVTITGPNGAANANYNAATGVVTLPSVDLLASSSTATYTITVNAPASGMVAATASISATTNDIVVADNVATADVTVNVPGDVATTLVGPTEVGAGQNVTYTVTTANNGLASAANVVQTVTIPAGLLTVTITGAGTYNASTGVVTFPNIASQASGSSVVNSISYTAPAAASLLNVASVSSASPDNVRTNNRAAVTTLVDPIVDVTVAISGPPSIVQGNQVDYAVVVTNNGPSIAPSVAAQVQLPAGLGGSNVMLSTGGSYNNTTGLVTFAAISNQLVGAAGTVTNVVRIVAAPIGLSQINATATVSVGAAVEESNYTNNVASVITPASAPTTVKTDLFNNVTVSPAMPNAGDAVTLTVTTSNLNSSTGAATNVVQRVALDAGLTISSISGGGTYDPITGVVTFPAIASQAVGATTTNTIVLVASGTTPLQARAFVSGDQSDPTPGNNQQLRTIAVTPLADVATFVSGPTTVAVGDAVTYSVLTLNNGPSPASGVVQKVTIPSGLSPASVTISGGGTYDSSTGTVTFPTIATQDAGAGGQVMNSISFTAPSTAYTLIGTVATTTTQPTTTTATNNNTSTVTVAPGNTAPVANSVVNALQTPQGNTAGALLLSPLSATDADNNVASYKLTSLPDADTQGVLTLNGAVLTLTDVITAANAGNLRFDPVATFVGNAFFGYTAMDNAGVVSAAPALYTIPVGQDLSSAAYTSATAKGGTNKYVTNDVLAFTIDPNTAVYNTVGAIYNAAGAIQPTTPGNVPTNNGLGGAVLAATGPAQNPTNTLPPGVSVNPTTGQVFVSDASKLLNYSNARTYYLNVVTTDLNGGTNTALAAFTIGAYPLPVELAAFTATAVGNRDAALAWATASEKNNDHFDVERSLDGTAFVKIGQVKGQGSTSSATDYALTDANVAAKATGTVYYRLRQVDADGTASLSPVRSVSFTQVGPLAIGLYPNPAVASTQLDLSQLPAGTYQVSVVDMTGRSVLSASLAGAQLHTLDLAKLASGSYVVQVRGTATDGTAVSLTKRLVKE</sequence>
<dbReference type="InterPro" id="IPR026444">
    <property type="entry name" value="Secre_tail"/>
</dbReference>
<dbReference type="Pfam" id="PF13229">
    <property type="entry name" value="Beta_helix"/>
    <property type="match status" value="1"/>
</dbReference>
<protein>
    <recommendedName>
        <fullName evidence="7">DUF11 domain-containing protein</fullName>
    </recommendedName>
</protein>
<dbReference type="EMBL" id="RCYZ01000005">
    <property type="protein sequence ID" value="TPG65604.1"/>
    <property type="molecule type" value="Genomic_DNA"/>
</dbReference>
<evidence type="ECO:0000259" key="2">
    <source>
        <dbReference type="Pfam" id="PF01345"/>
    </source>
</evidence>
<dbReference type="RefSeq" id="WP_140467650.1">
    <property type="nucleotide sequence ID" value="NZ_RCYZ01000005.1"/>
</dbReference>
<evidence type="ECO:0000259" key="3">
    <source>
        <dbReference type="Pfam" id="PF13229"/>
    </source>
</evidence>
<dbReference type="InterPro" id="IPR039448">
    <property type="entry name" value="Beta_helix"/>
</dbReference>
<dbReference type="InterPro" id="IPR051172">
    <property type="entry name" value="Chlamydia_OmcB"/>
</dbReference>